<dbReference type="InterPro" id="IPR003660">
    <property type="entry name" value="HAMP_dom"/>
</dbReference>
<feature type="domain" description="Histidine kinase" evidence="15">
    <location>
        <begin position="483"/>
        <end position="585"/>
    </location>
</feature>
<sequence length="600" mass="69436">MKLFQKLQTKIFLYFILVVLIPLLSLGIFSYFNSTKLLEKQVLTQQNQTIGLIESNIKLMLDDVQDISSYIMNNETFQNLLNQPKPDEYNRAQQTMVSYLSNLKVAKNYISFIIVYGENGFLYRDFNDFYREVIPYQQLMETPTYIVTAAKAGEANWMFSSDPLFPYLQQYNEIMIGRRITNIYDADQKLGMLFMGIRRDALLNSIQDIEISQSTQLLLIDDNFNLVASNQKSRDIEYYRNGDLEFKKRLIDPDADPVIRVNDRDYYVSTAQVEPYEWSVVSLTPLQEIRLQHQVLLRFTLIASASLLLIVGLLSVFLSRNVTSPIQKLLRSMNNFKRGDFNQKVPVESKDEVGLLTQKYNQMVAELNELIQKVYISQTNQKMIELKTLQAQIEPHFLYNTLDYIFLNSKINGDNDTAEVVKSLSQLFRLSLNRGNDYYKLENEINQIKAYVNIQQARFPHRFKVEYDIEPAVEPYLTSKLLLQPIVENAILHSFDTKRGGEGILRISGAIRDEGIVFTVEDNGKGMEERQVAALLEVSPASSGGYGIKNVNERLTMLFGEEYRLRITSRIGEGTTVMIRLPMIHNEEEWVSLYESHSHR</sequence>
<dbReference type="InterPro" id="IPR005467">
    <property type="entry name" value="His_kinase_dom"/>
</dbReference>
<evidence type="ECO:0000256" key="13">
    <source>
        <dbReference type="ARBA" id="ARBA00023136"/>
    </source>
</evidence>
<dbReference type="EC" id="2.7.13.3" evidence="3"/>
<comment type="catalytic activity">
    <reaction evidence="1">
        <text>ATP + protein L-histidine = ADP + protein N-phospho-L-histidine.</text>
        <dbReference type="EC" id="2.7.13.3"/>
    </reaction>
</comment>
<evidence type="ECO:0000259" key="15">
    <source>
        <dbReference type="PROSITE" id="PS50109"/>
    </source>
</evidence>
<keyword evidence="13 14" id="KW-0472">Membrane</keyword>
<dbReference type="EMBL" id="CP041969">
    <property type="protein sequence ID" value="QMV42453.1"/>
    <property type="molecule type" value="Genomic_DNA"/>
</dbReference>
<keyword evidence="11 14" id="KW-1133">Transmembrane helix</keyword>
<keyword evidence="18" id="KW-1185">Reference proteome</keyword>
<dbReference type="GO" id="GO:0005524">
    <property type="term" value="F:ATP binding"/>
    <property type="evidence" value="ECO:0007669"/>
    <property type="project" value="UniProtKB-KW"/>
</dbReference>
<evidence type="ECO:0000256" key="3">
    <source>
        <dbReference type="ARBA" id="ARBA00012438"/>
    </source>
</evidence>
<comment type="subcellular location">
    <subcellularLocation>
        <location evidence="2">Cell membrane</location>
        <topology evidence="2">Multi-pass membrane protein</topology>
    </subcellularLocation>
</comment>
<dbReference type="PANTHER" id="PTHR34220">
    <property type="entry name" value="SENSOR HISTIDINE KINASE YPDA"/>
    <property type="match status" value="1"/>
</dbReference>
<evidence type="ECO:0000313" key="17">
    <source>
        <dbReference type="EMBL" id="QMV42453.1"/>
    </source>
</evidence>
<evidence type="ECO:0000256" key="7">
    <source>
        <dbReference type="ARBA" id="ARBA00022692"/>
    </source>
</evidence>
<dbReference type="InterPro" id="IPR010559">
    <property type="entry name" value="Sig_transdc_His_kin_internal"/>
</dbReference>
<proteinExistence type="predicted"/>
<dbReference type="Gene3D" id="3.30.565.10">
    <property type="entry name" value="Histidine kinase-like ATPase, C-terminal domain"/>
    <property type="match status" value="1"/>
</dbReference>
<keyword evidence="9 17" id="KW-0418">Kinase</keyword>
<dbReference type="AlphaFoldDB" id="A0A7G5BZR9"/>
<organism evidence="17 18">
    <name type="scientific">Cohnella cholangitidis</name>
    <dbReference type="NCBI Taxonomy" id="2598458"/>
    <lineage>
        <taxon>Bacteria</taxon>
        <taxon>Bacillati</taxon>
        <taxon>Bacillota</taxon>
        <taxon>Bacilli</taxon>
        <taxon>Bacillales</taxon>
        <taxon>Paenibacillaceae</taxon>
        <taxon>Cohnella</taxon>
    </lineage>
</organism>
<evidence type="ECO:0000256" key="14">
    <source>
        <dbReference type="SAM" id="Phobius"/>
    </source>
</evidence>
<dbReference type="Pfam" id="PF00672">
    <property type="entry name" value="HAMP"/>
    <property type="match status" value="1"/>
</dbReference>
<dbReference type="SUPFAM" id="SSF55874">
    <property type="entry name" value="ATPase domain of HSP90 chaperone/DNA topoisomerase II/histidine kinase"/>
    <property type="match status" value="1"/>
</dbReference>
<dbReference type="InterPro" id="IPR003594">
    <property type="entry name" value="HATPase_dom"/>
</dbReference>
<keyword evidence="5" id="KW-0597">Phosphoprotein</keyword>
<accession>A0A7G5BZR9</accession>
<dbReference type="RefSeq" id="WP_182298376.1">
    <property type="nucleotide sequence ID" value="NZ_CP041969.1"/>
</dbReference>
<evidence type="ECO:0000256" key="1">
    <source>
        <dbReference type="ARBA" id="ARBA00000085"/>
    </source>
</evidence>
<keyword evidence="8" id="KW-0547">Nucleotide-binding</keyword>
<keyword evidence="4" id="KW-1003">Cell membrane</keyword>
<evidence type="ECO:0000256" key="8">
    <source>
        <dbReference type="ARBA" id="ARBA00022741"/>
    </source>
</evidence>
<evidence type="ECO:0000256" key="11">
    <source>
        <dbReference type="ARBA" id="ARBA00022989"/>
    </source>
</evidence>
<evidence type="ECO:0000259" key="16">
    <source>
        <dbReference type="PROSITE" id="PS50885"/>
    </source>
</evidence>
<dbReference type="SMART" id="SM00387">
    <property type="entry name" value="HATPase_c"/>
    <property type="match status" value="1"/>
</dbReference>
<evidence type="ECO:0000256" key="10">
    <source>
        <dbReference type="ARBA" id="ARBA00022840"/>
    </source>
</evidence>
<dbReference type="PANTHER" id="PTHR34220:SF11">
    <property type="entry name" value="SENSOR PROTEIN KINASE HPTS"/>
    <property type="match status" value="1"/>
</dbReference>
<dbReference type="GO" id="GO:0000155">
    <property type="term" value="F:phosphorelay sensor kinase activity"/>
    <property type="evidence" value="ECO:0007669"/>
    <property type="project" value="InterPro"/>
</dbReference>
<keyword evidence="10" id="KW-0067">ATP-binding</keyword>
<keyword evidence="6" id="KW-0808">Transferase</keyword>
<dbReference type="PROSITE" id="PS50109">
    <property type="entry name" value="HIS_KIN"/>
    <property type="match status" value="1"/>
</dbReference>
<name>A0A7G5BZR9_9BACL</name>
<evidence type="ECO:0000256" key="2">
    <source>
        <dbReference type="ARBA" id="ARBA00004651"/>
    </source>
</evidence>
<evidence type="ECO:0000256" key="6">
    <source>
        <dbReference type="ARBA" id="ARBA00022679"/>
    </source>
</evidence>
<feature type="domain" description="HAMP" evidence="16">
    <location>
        <begin position="320"/>
        <end position="372"/>
    </location>
</feature>
<dbReference type="SUPFAM" id="SSF158472">
    <property type="entry name" value="HAMP domain-like"/>
    <property type="match status" value="1"/>
</dbReference>
<dbReference type="Pfam" id="PF02518">
    <property type="entry name" value="HATPase_c"/>
    <property type="match status" value="1"/>
</dbReference>
<dbReference type="CDD" id="cd06225">
    <property type="entry name" value="HAMP"/>
    <property type="match status" value="1"/>
</dbReference>
<dbReference type="InterPro" id="IPR050640">
    <property type="entry name" value="Bact_2-comp_sensor_kinase"/>
</dbReference>
<dbReference type="Proteomes" id="UP000515679">
    <property type="component" value="Chromosome"/>
</dbReference>
<reference evidence="17 18" key="1">
    <citation type="submission" date="2019-07" db="EMBL/GenBank/DDBJ databases">
        <authorList>
            <person name="Kim J.K."/>
            <person name="Cheong H.-M."/>
            <person name="Choi Y."/>
            <person name="Hwang K.J."/>
            <person name="Lee S."/>
            <person name="Choi C."/>
        </authorList>
    </citation>
    <scope>NUCLEOTIDE SEQUENCE [LARGE SCALE GENOMIC DNA]</scope>
    <source>
        <strain evidence="17 18">KS 22</strain>
    </source>
</reference>
<dbReference type="KEGG" id="cchl:FPL14_15535"/>
<dbReference type="Gene3D" id="6.10.340.10">
    <property type="match status" value="1"/>
</dbReference>
<feature type="transmembrane region" description="Helical" evidence="14">
    <location>
        <begin position="295"/>
        <end position="318"/>
    </location>
</feature>
<dbReference type="SMART" id="SM00304">
    <property type="entry name" value="HAMP"/>
    <property type="match status" value="1"/>
</dbReference>
<gene>
    <name evidence="17" type="ORF">FPL14_15535</name>
</gene>
<evidence type="ECO:0000313" key="18">
    <source>
        <dbReference type="Proteomes" id="UP000515679"/>
    </source>
</evidence>
<dbReference type="Pfam" id="PF06580">
    <property type="entry name" value="His_kinase"/>
    <property type="match status" value="1"/>
</dbReference>
<keyword evidence="12" id="KW-0902">Two-component regulatory system</keyword>
<dbReference type="Gene3D" id="3.30.450.20">
    <property type="entry name" value="PAS domain"/>
    <property type="match status" value="1"/>
</dbReference>
<evidence type="ECO:0000256" key="12">
    <source>
        <dbReference type="ARBA" id="ARBA00023012"/>
    </source>
</evidence>
<dbReference type="PROSITE" id="PS50885">
    <property type="entry name" value="HAMP"/>
    <property type="match status" value="1"/>
</dbReference>
<evidence type="ECO:0000256" key="5">
    <source>
        <dbReference type="ARBA" id="ARBA00022553"/>
    </source>
</evidence>
<evidence type="ECO:0000256" key="9">
    <source>
        <dbReference type="ARBA" id="ARBA00022777"/>
    </source>
</evidence>
<feature type="transmembrane region" description="Helical" evidence="14">
    <location>
        <begin position="12"/>
        <end position="32"/>
    </location>
</feature>
<keyword evidence="7 14" id="KW-0812">Transmembrane</keyword>
<protein>
    <recommendedName>
        <fullName evidence="3">histidine kinase</fullName>
        <ecNumber evidence="3">2.7.13.3</ecNumber>
    </recommendedName>
</protein>
<evidence type="ECO:0000256" key="4">
    <source>
        <dbReference type="ARBA" id="ARBA00022475"/>
    </source>
</evidence>
<dbReference type="InterPro" id="IPR036890">
    <property type="entry name" value="HATPase_C_sf"/>
</dbReference>
<dbReference type="GO" id="GO:0005886">
    <property type="term" value="C:plasma membrane"/>
    <property type="evidence" value="ECO:0007669"/>
    <property type="project" value="UniProtKB-SubCell"/>
</dbReference>